<reference evidence="2 3" key="1">
    <citation type="submission" date="2015-12" db="EMBL/GenBank/DDBJ databases">
        <title>Draft genome sequence of Moniliophthora roreri, the causal agent of frosty pod rot of cacao.</title>
        <authorList>
            <person name="Aime M.C."/>
            <person name="Diaz-Valderrama J.R."/>
            <person name="Kijpornyongpan T."/>
            <person name="Phillips-Mora W."/>
        </authorList>
    </citation>
    <scope>NUCLEOTIDE SEQUENCE [LARGE SCALE GENOMIC DNA]</scope>
    <source>
        <strain evidence="2 3">MCA 2952</strain>
    </source>
</reference>
<evidence type="ECO:0000313" key="3">
    <source>
        <dbReference type="Proteomes" id="UP000054988"/>
    </source>
</evidence>
<evidence type="ECO:0000313" key="2">
    <source>
        <dbReference type="EMBL" id="KTB46416.1"/>
    </source>
</evidence>
<organism evidence="2 3">
    <name type="scientific">Moniliophthora roreri</name>
    <name type="common">Frosty pod rot fungus</name>
    <name type="synonym">Monilia roreri</name>
    <dbReference type="NCBI Taxonomy" id="221103"/>
    <lineage>
        <taxon>Eukaryota</taxon>
        <taxon>Fungi</taxon>
        <taxon>Dikarya</taxon>
        <taxon>Basidiomycota</taxon>
        <taxon>Agaricomycotina</taxon>
        <taxon>Agaricomycetes</taxon>
        <taxon>Agaricomycetidae</taxon>
        <taxon>Agaricales</taxon>
        <taxon>Marasmiineae</taxon>
        <taxon>Marasmiaceae</taxon>
        <taxon>Moniliophthora</taxon>
    </lineage>
</organism>
<feature type="domain" description="E3 ubiquitin-protein ligase listerin N-terminal" evidence="1">
    <location>
        <begin position="28"/>
        <end position="103"/>
    </location>
</feature>
<dbReference type="InterPro" id="IPR054476">
    <property type="entry name" value="Ltn1_N"/>
</dbReference>
<comment type="caution">
    <text evidence="2">The sequence shown here is derived from an EMBL/GenBank/DDBJ whole genome shotgun (WGS) entry which is preliminary data.</text>
</comment>
<sequence length="266" mass="29697">MVKGSGKPVRPDPLEITGLLHQLPPELVSLRSLSKKAGVMKGKALEELQFVWADPVVKGQSENDYVLVDMLPAWLHRLPSLLIHPARRIRLLTATLHNTFLKVTPIRDQIIFSLTESLDEDQISSIETRSIVMKRIDDLIISNAYYLISDSSNPLLTTYLSTRSDETQRQRCWHRLVSDMAQHPEAFSPNLARLLDVVEENNGQLNSLRPESDELDSLTRQVLVDTLGGSGASHVALLRRVIANPARPIPKSGLGILAAARYCFAR</sequence>
<dbReference type="Proteomes" id="UP000054988">
    <property type="component" value="Unassembled WGS sequence"/>
</dbReference>
<dbReference type="Pfam" id="PF22958">
    <property type="entry name" value="Ltn1_1st"/>
    <property type="match status" value="1"/>
</dbReference>
<name>A0A0W0GCW5_MONRR</name>
<accession>A0A0W0GCW5</accession>
<evidence type="ECO:0000259" key="1">
    <source>
        <dbReference type="Pfam" id="PF22958"/>
    </source>
</evidence>
<protein>
    <submittedName>
        <fullName evidence="2">Putative delta 9-fatty acid desaturase</fullName>
    </submittedName>
</protein>
<dbReference type="AlphaFoldDB" id="A0A0W0GCW5"/>
<gene>
    <name evidence="2" type="ORF">WG66_1011</name>
</gene>
<dbReference type="EMBL" id="LATX01000360">
    <property type="protein sequence ID" value="KTB46416.1"/>
    <property type="molecule type" value="Genomic_DNA"/>
</dbReference>
<proteinExistence type="predicted"/>